<dbReference type="CDD" id="cd04791">
    <property type="entry name" value="LanC_SerThrkinase"/>
    <property type="match status" value="1"/>
</dbReference>
<dbReference type="Gene3D" id="1.10.510.10">
    <property type="entry name" value="Transferase(Phosphotransferase) domain 1"/>
    <property type="match status" value="1"/>
</dbReference>
<keyword evidence="2" id="KW-0808">Transferase</keyword>
<gene>
    <name evidence="2" type="ORF">GC106_51440</name>
</gene>
<dbReference type="SUPFAM" id="SSF56112">
    <property type="entry name" value="Protein kinase-like (PK-like)"/>
    <property type="match status" value="1"/>
</dbReference>
<dbReference type="InterPro" id="IPR057929">
    <property type="entry name" value="RamC_N"/>
</dbReference>
<dbReference type="InterPro" id="IPR053524">
    <property type="entry name" value="Aerial_hyphae_peptide-synth"/>
</dbReference>
<keyword evidence="3" id="KW-1185">Reference proteome</keyword>
<dbReference type="InterPro" id="IPR012341">
    <property type="entry name" value="6hp_glycosidase-like_sf"/>
</dbReference>
<dbReference type="EMBL" id="JAAATY010000017">
    <property type="protein sequence ID" value="NRN67903.1"/>
    <property type="molecule type" value="Genomic_DNA"/>
</dbReference>
<dbReference type="InterPro" id="IPR058053">
    <property type="entry name" value="RamC_C"/>
</dbReference>
<organism evidence="2 3">
    <name type="scientific">Kibdelosporangium persicum</name>
    <dbReference type="NCBI Taxonomy" id="2698649"/>
    <lineage>
        <taxon>Bacteria</taxon>
        <taxon>Bacillati</taxon>
        <taxon>Actinomycetota</taxon>
        <taxon>Actinomycetes</taxon>
        <taxon>Pseudonocardiales</taxon>
        <taxon>Pseudonocardiaceae</taxon>
        <taxon>Kibdelosporangium</taxon>
    </lineage>
</organism>
<evidence type="ECO:0000259" key="1">
    <source>
        <dbReference type="PROSITE" id="PS50011"/>
    </source>
</evidence>
<dbReference type="Pfam" id="PF25816">
    <property type="entry name" value="RamC_N"/>
    <property type="match status" value="1"/>
</dbReference>
<feature type="domain" description="Protein kinase" evidence="1">
    <location>
        <begin position="233"/>
        <end position="563"/>
    </location>
</feature>
<dbReference type="InterPro" id="IPR011009">
    <property type="entry name" value="Kinase-like_dom_sf"/>
</dbReference>
<protein>
    <submittedName>
        <fullName evidence="2">Serine/threonine protein kinase</fullName>
    </submittedName>
</protein>
<dbReference type="Pfam" id="PF05147">
    <property type="entry name" value="LANC_like"/>
    <property type="match status" value="1"/>
</dbReference>
<name>A0ABX2FAU9_9PSEU</name>
<comment type="caution">
    <text evidence="2">The sequence shown here is derived from an EMBL/GenBank/DDBJ whole genome shotgun (WGS) entry which is preliminary data.</text>
</comment>
<evidence type="ECO:0000313" key="2">
    <source>
        <dbReference type="EMBL" id="NRN67903.1"/>
    </source>
</evidence>
<dbReference type="PRINTS" id="PR01950">
    <property type="entry name" value="LANCSUPER"/>
</dbReference>
<dbReference type="Pfam" id="PF00069">
    <property type="entry name" value="Pkinase"/>
    <property type="match status" value="1"/>
</dbReference>
<dbReference type="SMART" id="SM00220">
    <property type="entry name" value="S_TKc"/>
    <property type="match status" value="1"/>
</dbReference>
<dbReference type="Gene3D" id="1.50.10.10">
    <property type="match status" value="1"/>
</dbReference>
<evidence type="ECO:0000313" key="3">
    <source>
        <dbReference type="Proteomes" id="UP000763557"/>
    </source>
</evidence>
<dbReference type="SUPFAM" id="SSF158745">
    <property type="entry name" value="LanC-like"/>
    <property type="match status" value="1"/>
</dbReference>
<dbReference type="Proteomes" id="UP000763557">
    <property type="component" value="Unassembled WGS sequence"/>
</dbReference>
<reference evidence="2 3" key="1">
    <citation type="submission" date="2020-01" db="EMBL/GenBank/DDBJ databases">
        <title>Kibdelosporangium persica a novel Actinomycetes from a hot desert in Iran.</title>
        <authorList>
            <person name="Safaei N."/>
            <person name="Zaburannyi N."/>
            <person name="Mueller R."/>
            <person name="Wink J."/>
        </authorList>
    </citation>
    <scope>NUCLEOTIDE SEQUENCE [LARGE SCALE GENOMIC DNA]</scope>
    <source>
        <strain evidence="2 3">4NS15</strain>
    </source>
</reference>
<keyword evidence="2" id="KW-0418">Kinase</keyword>
<dbReference type="NCBIfam" id="NF038151">
    <property type="entry name" value="lanthi_synth_III"/>
    <property type="match status" value="1"/>
</dbReference>
<dbReference type="PROSITE" id="PS50011">
    <property type="entry name" value="PROTEIN_KINASE_DOM"/>
    <property type="match status" value="1"/>
</dbReference>
<accession>A0ABX2FAU9</accession>
<dbReference type="RefSeq" id="WP_173136384.1">
    <property type="nucleotide sequence ID" value="NZ_CBCSGW010000009.1"/>
</dbReference>
<dbReference type="SMART" id="SM01260">
    <property type="entry name" value="LANC_like"/>
    <property type="match status" value="1"/>
</dbReference>
<dbReference type="InterPro" id="IPR007822">
    <property type="entry name" value="LANC-like"/>
</dbReference>
<dbReference type="InterPro" id="IPR000719">
    <property type="entry name" value="Prot_kinase_dom"/>
</dbReference>
<sequence length="905" mass="99371">MQVDWETVVSYMMHHPRWFEDFTRRTPGSEHVGEYRAAMPGDWQLRRRGYWLIAEPPEVPLVGQGWKLHVSATSRNSAEVLRAALPVLRDAGVRFKFLMDPLAVREVNGKSYPRGSSGKFITVYPADEAEFHAVGEALTQELKDFDGPYLLSDRRFPGSRVVYYRYGGFTSYFRLRSSGIRELMIDAPDGSKVPDIRNPYWSVPDWARDPFGSETPVTADDTPGSTALAGGRYVVDSALLLSNRGGVYRGIDTETGADIVLREARPGVEVGPAGIDAVRLLRHEYDILTDLSDTGLFVRPIDFFTQWEHAYLVEEYVPGTPIGRLSITENPIYSLDPTPSRLTDYYSRFRGLWAQVAEAVAVCHERGIVLGDLSPTNIIVTPDDHVRIIDLESAFHEGVDQGAGLSTPGMVTRRALAARCGDRRTDYYALGGVILCCVLMCHQADVVEQDIPRQLFAEAAADLDLPAELVSLIGDLYAEDAPLPDAAVVRKRIEDLPFTTAWRRSPPLARPVTPEPVASARLHKRIEATMDSVADYLVNSADPHREDRLFPADLLVFETNPLSLAHGAYGSLYALHVLKGQIPDTFLGWTLQRSTAVAAMPPGLYYGTAGVAWAQSAMGYPELATTTLRGSSDHPLLLTEPGVLIGAAGHGMACLRLWRDTGLPEFLDRARAIGTSLGDRAVWDGGHAHWPSPDDEVPIGYGYGASGVAMFLLALHAATNDPATLDLGRAALDYDLSQGEYLSSGVLTFPAVAATEDSPTTMLRHYWDEGTAGILTTTLRYHEVTGEYRSWIDKLLPDVRRKYVAFPQLFHGASGIGNTLLDAYEFLGDPELLGDAERVAAAVLCNAVERPEGVVFPGEQTLRESADLATGSAGVALFLDRFRRTAPGARTNLNFVLDDLLVDRR</sequence>
<dbReference type="GO" id="GO:0004674">
    <property type="term" value="F:protein serine/threonine kinase activity"/>
    <property type="evidence" value="ECO:0007669"/>
    <property type="project" value="UniProtKB-KW"/>
</dbReference>
<keyword evidence="2" id="KW-0723">Serine/threonine-protein kinase</keyword>
<proteinExistence type="predicted"/>